<dbReference type="EMBL" id="JYIU01000041">
    <property type="protein sequence ID" value="KJL21100.1"/>
    <property type="molecule type" value="Genomic_DNA"/>
</dbReference>
<dbReference type="InterPro" id="IPR029056">
    <property type="entry name" value="Ribokinase-like"/>
</dbReference>
<dbReference type="GO" id="GO:0006000">
    <property type="term" value="P:fructose metabolic process"/>
    <property type="evidence" value="ECO:0007669"/>
    <property type="project" value="UniProtKB-ARBA"/>
</dbReference>
<dbReference type="SUPFAM" id="SSF53613">
    <property type="entry name" value="Ribokinase-like"/>
    <property type="match status" value="1"/>
</dbReference>
<sequence length="317" mass="32413">MSGATAEPLAALVIGEALVDIVDDGTSTTEHPGGSPANVALGLGRRGLDVALLTDLGRDPRGSRIVRHLERSGVHVLAGSFSDLPTSTATATMRGDGSASYLFDVRWNPGAAPLAVAPQLVHTGSIGAFLAPGRATVLAHLDRLDARLVTFDPNIRPALLGSHAETFADFEELASRADVVKMSDEDAEWLYPLLSPAEVGERVRALGPRLVVITLGAAGALLVAQDAAVSVAASAVSVTDTIGAGDTYMSSLIADLLTTDRPLDRSTIEVLGIRAAVAAAMTVSRAGADLPWAADLAAAALPSFDAIGGRAPAVAHP</sequence>
<feature type="domain" description="Carbohydrate kinase PfkB" evidence="6">
    <location>
        <begin position="22"/>
        <end position="291"/>
    </location>
</feature>
<proteinExistence type="inferred from homology"/>
<dbReference type="KEGG" id="mfol:DXT68_14105"/>
<dbReference type="Pfam" id="PF00294">
    <property type="entry name" value="PfkB"/>
    <property type="match status" value="1"/>
</dbReference>
<dbReference type="InterPro" id="IPR002173">
    <property type="entry name" value="Carboh/pur_kinase_PfkB_CS"/>
</dbReference>
<dbReference type="PANTHER" id="PTHR43085">
    <property type="entry name" value="HEXOKINASE FAMILY MEMBER"/>
    <property type="match status" value="1"/>
</dbReference>
<dbReference type="PRINTS" id="PR00990">
    <property type="entry name" value="RIBOKINASE"/>
</dbReference>
<dbReference type="PROSITE" id="PS00583">
    <property type="entry name" value="PFKB_KINASES_1"/>
    <property type="match status" value="1"/>
</dbReference>
<evidence type="ECO:0000313" key="8">
    <source>
        <dbReference type="Proteomes" id="UP000033572"/>
    </source>
</evidence>
<dbReference type="RefSeq" id="WP_045254152.1">
    <property type="nucleotide sequence ID" value="NZ_CP031425.1"/>
</dbReference>
<keyword evidence="3" id="KW-0547">Nucleotide-binding</keyword>
<dbReference type="PANTHER" id="PTHR43085:SF1">
    <property type="entry name" value="PSEUDOURIDINE KINASE-RELATED"/>
    <property type="match status" value="1"/>
</dbReference>
<keyword evidence="5" id="KW-0067">ATP-binding</keyword>
<gene>
    <name evidence="7" type="primary">kdgK_2</name>
    <name evidence="7" type="ORF">RN50_01784</name>
</gene>
<evidence type="ECO:0000313" key="7">
    <source>
        <dbReference type="EMBL" id="KJL21100.1"/>
    </source>
</evidence>
<dbReference type="InterPro" id="IPR011611">
    <property type="entry name" value="PfkB_dom"/>
</dbReference>
<evidence type="ECO:0000256" key="2">
    <source>
        <dbReference type="ARBA" id="ARBA00022679"/>
    </source>
</evidence>
<dbReference type="GeneID" id="94445531"/>
<dbReference type="PATRIC" id="fig|104336.4.peg.1823"/>
<keyword evidence="4 7" id="KW-0418">Kinase</keyword>
<dbReference type="GO" id="GO:0008673">
    <property type="term" value="F:2-dehydro-3-deoxygluconokinase activity"/>
    <property type="evidence" value="ECO:0007669"/>
    <property type="project" value="UniProtKB-EC"/>
</dbReference>
<dbReference type="GO" id="GO:0005524">
    <property type="term" value="F:ATP binding"/>
    <property type="evidence" value="ECO:0007669"/>
    <property type="project" value="UniProtKB-KW"/>
</dbReference>
<dbReference type="InterPro" id="IPR002139">
    <property type="entry name" value="Ribo/fructo_kinase"/>
</dbReference>
<comment type="similarity">
    <text evidence="1">Belongs to the carbohydrate kinase PfkB family.</text>
</comment>
<evidence type="ECO:0000259" key="6">
    <source>
        <dbReference type="Pfam" id="PF00294"/>
    </source>
</evidence>
<dbReference type="InterPro" id="IPR050306">
    <property type="entry name" value="PfkB_Carbo_kinase"/>
</dbReference>
<organism evidence="7 8">
    <name type="scientific">Microbacterium foliorum</name>
    <dbReference type="NCBI Taxonomy" id="104336"/>
    <lineage>
        <taxon>Bacteria</taxon>
        <taxon>Bacillati</taxon>
        <taxon>Actinomycetota</taxon>
        <taxon>Actinomycetes</taxon>
        <taxon>Micrococcales</taxon>
        <taxon>Microbacteriaceae</taxon>
        <taxon>Microbacterium</taxon>
    </lineage>
</organism>
<dbReference type="AlphaFoldDB" id="A0A0F0KLQ9"/>
<dbReference type="Gene3D" id="3.40.1190.20">
    <property type="match status" value="1"/>
</dbReference>
<protein>
    <submittedName>
        <fullName evidence="7">2-dehydro-3-deoxygluconokinase</fullName>
        <ecNumber evidence="7">2.7.1.45</ecNumber>
    </submittedName>
</protein>
<accession>A0A0F0KLQ9</accession>
<evidence type="ECO:0000256" key="5">
    <source>
        <dbReference type="ARBA" id="ARBA00022840"/>
    </source>
</evidence>
<dbReference type="Proteomes" id="UP000033572">
    <property type="component" value="Unassembled WGS sequence"/>
</dbReference>
<evidence type="ECO:0000256" key="1">
    <source>
        <dbReference type="ARBA" id="ARBA00010688"/>
    </source>
</evidence>
<comment type="caution">
    <text evidence="7">The sequence shown here is derived from an EMBL/GenBank/DDBJ whole genome shotgun (WGS) entry which is preliminary data.</text>
</comment>
<name>A0A0F0KLQ9_9MICO</name>
<evidence type="ECO:0000256" key="4">
    <source>
        <dbReference type="ARBA" id="ARBA00022777"/>
    </source>
</evidence>
<dbReference type="GO" id="GO:0008865">
    <property type="term" value="F:fructokinase activity"/>
    <property type="evidence" value="ECO:0007669"/>
    <property type="project" value="UniProtKB-ARBA"/>
</dbReference>
<dbReference type="CDD" id="cd01167">
    <property type="entry name" value="bac_FRK"/>
    <property type="match status" value="1"/>
</dbReference>
<evidence type="ECO:0000256" key="3">
    <source>
        <dbReference type="ARBA" id="ARBA00022741"/>
    </source>
</evidence>
<keyword evidence="8" id="KW-1185">Reference proteome</keyword>
<dbReference type="EC" id="2.7.1.45" evidence="7"/>
<keyword evidence="2 7" id="KW-0808">Transferase</keyword>
<reference evidence="7 8" key="1">
    <citation type="submission" date="2015-02" db="EMBL/GenBank/DDBJ databases">
        <title>Draft genome sequences of ten Microbacterium spp. with emphasis on heavy metal contaminated environments.</title>
        <authorList>
            <person name="Corretto E."/>
        </authorList>
    </citation>
    <scope>NUCLEOTIDE SEQUENCE [LARGE SCALE GENOMIC DNA]</scope>
    <source>
        <strain evidence="7 8">DSM 12966</strain>
    </source>
</reference>